<evidence type="ECO:0000313" key="5">
    <source>
        <dbReference type="Proteomes" id="UP000694425"/>
    </source>
</evidence>
<accession>A0A8C7BT75</accession>
<dbReference type="Ensembl" id="ENSNVIT00000031258.1">
    <property type="protein sequence ID" value="ENSNVIP00000026948.1"/>
    <property type="gene ID" value="ENSNVIG00000020859.1"/>
</dbReference>
<dbReference type="PANTHER" id="PTHR24363:SF5">
    <property type="entry name" value="SERINE_THREONINE KINASE-LIKE DOMAIN-CONTAINING PROTEIN STKLD1"/>
    <property type="match status" value="1"/>
</dbReference>
<organism evidence="4 5">
    <name type="scientific">Neovison vison</name>
    <name type="common">American mink</name>
    <name type="synonym">Mustela vison</name>
    <dbReference type="NCBI Taxonomy" id="452646"/>
    <lineage>
        <taxon>Eukaryota</taxon>
        <taxon>Metazoa</taxon>
        <taxon>Chordata</taxon>
        <taxon>Craniata</taxon>
        <taxon>Vertebrata</taxon>
        <taxon>Euteleostomi</taxon>
        <taxon>Mammalia</taxon>
        <taxon>Eutheria</taxon>
        <taxon>Laurasiatheria</taxon>
        <taxon>Carnivora</taxon>
        <taxon>Caniformia</taxon>
        <taxon>Musteloidea</taxon>
        <taxon>Mustelidae</taxon>
        <taxon>Mustelinae</taxon>
        <taxon>Neogale</taxon>
    </lineage>
</organism>
<evidence type="ECO:0000256" key="2">
    <source>
        <dbReference type="ARBA" id="ARBA00022840"/>
    </source>
</evidence>
<dbReference type="PANTHER" id="PTHR24363">
    <property type="entry name" value="SERINE/THREONINE PROTEIN KINASE"/>
    <property type="match status" value="1"/>
</dbReference>
<keyword evidence="1" id="KW-0547">Nucleotide-binding</keyword>
<feature type="region of interest" description="Disordered" evidence="3">
    <location>
        <begin position="125"/>
        <end position="148"/>
    </location>
</feature>
<evidence type="ECO:0000256" key="1">
    <source>
        <dbReference type="ARBA" id="ARBA00022741"/>
    </source>
</evidence>
<dbReference type="GO" id="GO:0004674">
    <property type="term" value="F:protein serine/threonine kinase activity"/>
    <property type="evidence" value="ECO:0007669"/>
    <property type="project" value="TreeGrafter"/>
</dbReference>
<dbReference type="GO" id="GO:0005524">
    <property type="term" value="F:ATP binding"/>
    <property type="evidence" value="ECO:0007669"/>
    <property type="project" value="UniProtKB-KW"/>
</dbReference>
<feature type="region of interest" description="Disordered" evidence="3">
    <location>
        <begin position="1"/>
        <end position="26"/>
    </location>
</feature>
<evidence type="ECO:0000256" key="3">
    <source>
        <dbReference type="SAM" id="MobiDB-lite"/>
    </source>
</evidence>
<dbReference type="AlphaFoldDB" id="A0A8C7BT75"/>
<keyword evidence="2" id="KW-0067">ATP-binding</keyword>
<proteinExistence type="predicted"/>
<evidence type="ECO:0000313" key="4">
    <source>
        <dbReference type="Ensembl" id="ENSNVIP00000026948.1"/>
    </source>
</evidence>
<keyword evidence="5" id="KW-1185">Reference proteome</keyword>
<feature type="compositionally biased region" description="Basic and acidic residues" evidence="3">
    <location>
        <begin position="188"/>
        <end position="199"/>
    </location>
</feature>
<sequence length="245" mass="27231">MLERWAPSRLSGSEAPGRSPSWPPAPQPYSELEAVSVWGSVAQKHELRGRIGRTSALAPPLSPQLMPLLKLQHAHISGYQELFLIWNGEICSLFLCLVMEYNEGSFQKVIEKKRETKTVIDSEVRQTLGDPGPGDHDGTGPVTGQRGRRKGRCYWPGCFLRLRVEGFAWWAVRECSVHSSGHCTHADTHITPVPDRDAEPSGAPEVPGPARGWTSVSRDPSARPEVPSNGLTLIMARRRCVWFFM</sequence>
<reference evidence="4" key="2">
    <citation type="submission" date="2025-09" db="UniProtKB">
        <authorList>
            <consortium name="Ensembl"/>
        </authorList>
    </citation>
    <scope>IDENTIFICATION</scope>
</reference>
<name>A0A8C7BT75_NEOVI</name>
<feature type="region of interest" description="Disordered" evidence="3">
    <location>
        <begin position="188"/>
        <end position="226"/>
    </location>
</feature>
<protein>
    <submittedName>
        <fullName evidence="4">Uncharacterized protein</fullName>
    </submittedName>
</protein>
<reference evidence="4" key="1">
    <citation type="submission" date="2025-08" db="UniProtKB">
        <authorList>
            <consortium name="Ensembl"/>
        </authorList>
    </citation>
    <scope>IDENTIFICATION</scope>
</reference>
<dbReference type="Proteomes" id="UP000694425">
    <property type="component" value="Unplaced"/>
</dbReference>